<comment type="function">
    <text evidence="2 16">Cell wall formation.</text>
</comment>
<keyword evidence="6 16" id="KW-0132">Cell division</keyword>
<feature type="active site" evidence="16">
    <location>
        <position position="302"/>
    </location>
</feature>
<dbReference type="GO" id="GO:0005829">
    <property type="term" value="C:cytosol"/>
    <property type="evidence" value="ECO:0007669"/>
    <property type="project" value="TreeGrafter"/>
</dbReference>
<dbReference type="InterPro" id="IPR016167">
    <property type="entry name" value="FAD-bd_PCMH_sub1"/>
</dbReference>
<evidence type="ECO:0000256" key="1">
    <source>
        <dbReference type="ARBA" id="ARBA00001974"/>
    </source>
</evidence>
<sequence length="333" mass="35733">MAVGPGEAVTAPLVRDLRRLTDAVREAEPMARHTTFRIGGPADVYVEPEDRDRLVAVLDYLTARGVPYQVVGQGSNLLVADAGVRGVVVSPVKALRRLDFEGRRARAGAGVLLTQLAHAARRRALAGCEFAVAIPGTLGGGLFMNAGAHGSSLAAVVAAAEVWTPERGVVRLPAAELGLSYRHSRLWEAGWVVLEAWLELEPDSGEAITARMRHVVAVRRRTQPVGHPNAGSVFKNPPQDYAGRLIDAVGAKGWRVGGAEVSSLHANFINNRGGARAADVLCLMRRIRAAVHREYGVILRPEVRWVGPPAGGEGTTWENLWCREDAGWPEPCA</sequence>
<dbReference type="GO" id="GO:0009252">
    <property type="term" value="P:peptidoglycan biosynthetic process"/>
    <property type="evidence" value="ECO:0007669"/>
    <property type="project" value="UniProtKB-UniRule"/>
</dbReference>
<evidence type="ECO:0000313" key="19">
    <source>
        <dbReference type="Proteomes" id="UP000503399"/>
    </source>
</evidence>
<evidence type="ECO:0000256" key="8">
    <source>
        <dbReference type="ARBA" id="ARBA00022827"/>
    </source>
</evidence>
<evidence type="ECO:0000256" key="2">
    <source>
        <dbReference type="ARBA" id="ARBA00003921"/>
    </source>
</evidence>
<dbReference type="Gene3D" id="3.30.43.10">
    <property type="entry name" value="Uridine Diphospho-n-acetylenolpyruvylglucosamine Reductase, domain 2"/>
    <property type="match status" value="1"/>
</dbReference>
<dbReference type="GO" id="GO:0051301">
    <property type="term" value="P:cell division"/>
    <property type="evidence" value="ECO:0007669"/>
    <property type="project" value="UniProtKB-KW"/>
</dbReference>
<evidence type="ECO:0000256" key="4">
    <source>
        <dbReference type="ARBA" id="ARBA00004752"/>
    </source>
</evidence>
<keyword evidence="5 16" id="KW-0963">Cytoplasm</keyword>
<dbReference type="PROSITE" id="PS51387">
    <property type="entry name" value="FAD_PCMH"/>
    <property type="match status" value="1"/>
</dbReference>
<dbReference type="InterPro" id="IPR036635">
    <property type="entry name" value="MurB_C_sf"/>
</dbReference>
<keyword evidence="10 16" id="KW-0133">Cell shape</keyword>
<dbReference type="PANTHER" id="PTHR21071">
    <property type="entry name" value="UDP-N-ACETYLENOLPYRUVOYLGLUCOSAMINE REDUCTASE"/>
    <property type="match status" value="1"/>
</dbReference>
<comment type="catalytic activity">
    <reaction evidence="15 16">
        <text>UDP-N-acetyl-alpha-D-muramate + NADP(+) = UDP-N-acetyl-3-O-(1-carboxyvinyl)-alpha-D-glucosamine + NADPH + H(+)</text>
        <dbReference type="Rhea" id="RHEA:12248"/>
        <dbReference type="ChEBI" id="CHEBI:15378"/>
        <dbReference type="ChEBI" id="CHEBI:57783"/>
        <dbReference type="ChEBI" id="CHEBI:58349"/>
        <dbReference type="ChEBI" id="CHEBI:68483"/>
        <dbReference type="ChEBI" id="CHEBI:70757"/>
        <dbReference type="EC" id="1.3.1.98"/>
    </reaction>
</comment>
<feature type="active site" description="Proton donor" evidence="16">
    <location>
        <position position="232"/>
    </location>
</feature>
<dbReference type="GO" id="GO:0071949">
    <property type="term" value="F:FAD binding"/>
    <property type="evidence" value="ECO:0007669"/>
    <property type="project" value="InterPro"/>
</dbReference>
<dbReference type="EC" id="1.3.1.98" evidence="16"/>
<evidence type="ECO:0000256" key="13">
    <source>
        <dbReference type="ARBA" id="ARBA00023306"/>
    </source>
</evidence>
<protein>
    <recommendedName>
        <fullName evidence="16">UDP-N-acetylenolpyruvoylglucosamine reductase</fullName>
        <ecNumber evidence="16">1.3.1.98</ecNumber>
    </recommendedName>
    <alternativeName>
        <fullName evidence="16">UDP-N-acetylmuramate dehydrogenase</fullName>
    </alternativeName>
</protein>
<dbReference type="GO" id="GO:0071555">
    <property type="term" value="P:cell wall organization"/>
    <property type="evidence" value="ECO:0007669"/>
    <property type="project" value="UniProtKB-KW"/>
</dbReference>
<feature type="active site" evidence="16">
    <location>
        <position position="182"/>
    </location>
</feature>
<dbReference type="Gene3D" id="3.90.78.10">
    <property type="entry name" value="UDP-N-acetylenolpyruvoylglucosamine reductase, C-terminal domain"/>
    <property type="match status" value="1"/>
</dbReference>
<dbReference type="Proteomes" id="UP000503399">
    <property type="component" value="Chromosome"/>
</dbReference>
<comment type="pathway">
    <text evidence="4 16">Cell wall biogenesis; peptidoglycan biosynthesis.</text>
</comment>
<evidence type="ECO:0000256" key="16">
    <source>
        <dbReference type="HAMAP-Rule" id="MF_00037"/>
    </source>
</evidence>
<keyword evidence="11 16" id="KW-0573">Peptidoglycan synthesis</keyword>
<dbReference type="GO" id="GO:0008762">
    <property type="term" value="F:UDP-N-acetylmuramate dehydrogenase activity"/>
    <property type="evidence" value="ECO:0007669"/>
    <property type="project" value="UniProtKB-UniRule"/>
</dbReference>
<feature type="domain" description="FAD-binding PCMH-type" evidence="17">
    <location>
        <begin position="37"/>
        <end position="203"/>
    </location>
</feature>
<dbReference type="NCBIfam" id="TIGR00179">
    <property type="entry name" value="murB"/>
    <property type="match status" value="1"/>
</dbReference>
<dbReference type="Gene3D" id="3.30.465.10">
    <property type="match status" value="1"/>
</dbReference>
<name>A0A6F8ZFB1_9FIRM</name>
<evidence type="ECO:0000256" key="7">
    <source>
        <dbReference type="ARBA" id="ARBA00022630"/>
    </source>
</evidence>
<dbReference type="AlphaFoldDB" id="A0A6F8ZFB1"/>
<evidence type="ECO:0000256" key="15">
    <source>
        <dbReference type="ARBA" id="ARBA00048914"/>
    </source>
</evidence>
<dbReference type="InterPro" id="IPR006094">
    <property type="entry name" value="Oxid_FAD_bind_N"/>
</dbReference>
<keyword evidence="7 16" id="KW-0285">Flavoprotein</keyword>
<dbReference type="KEGG" id="hfv:R50_0961"/>
<comment type="subcellular location">
    <subcellularLocation>
        <location evidence="3 16">Cytoplasm</location>
    </subcellularLocation>
</comment>
<proteinExistence type="inferred from homology"/>
<dbReference type="InterPro" id="IPR036318">
    <property type="entry name" value="FAD-bd_PCMH-like_sf"/>
</dbReference>
<evidence type="ECO:0000256" key="11">
    <source>
        <dbReference type="ARBA" id="ARBA00022984"/>
    </source>
</evidence>
<organism evidence="18 19">
    <name type="scientific">Candidatus Hydrogenisulfobacillus filiaventi</name>
    <dbReference type="NCBI Taxonomy" id="2707344"/>
    <lineage>
        <taxon>Bacteria</taxon>
        <taxon>Bacillati</taxon>
        <taxon>Bacillota</taxon>
        <taxon>Clostridia</taxon>
        <taxon>Eubacteriales</taxon>
        <taxon>Clostridiales Family XVII. Incertae Sedis</taxon>
        <taxon>Candidatus Hydrogenisulfobacillus</taxon>
    </lineage>
</organism>
<dbReference type="InterPro" id="IPR003170">
    <property type="entry name" value="MurB"/>
</dbReference>
<reference evidence="18 19" key="1">
    <citation type="submission" date="2020-02" db="EMBL/GenBank/DDBJ databases">
        <authorList>
            <person name="Hogendoorn C."/>
        </authorList>
    </citation>
    <scope>NUCLEOTIDE SEQUENCE [LARGE SCALE GENOMIC DNA]</scope>
    <source>
        <strain evidence="18">R501</strain>
    </source>
</reference>
<dbReference type="Pfam" id="PF01565">
    <property type="entry name" value="FAD_binding_4"/>
    <property type="match status" value="1"/>
</dbReference>
<evidence type="ECO:0000259" key="17">
    <source>
        <dbReference type="PROSITE" id="PS51387"/>
    </source>
</evidence>
<dbReference type="NCBIfam" id="NF010480">
    <property type="entry name" value="PRK13905.1"/>
    <property type="match status" value="1"/>
</dbReference>
<dbReference type="PANTHER" id="PTHR21071:SF4">
    <property type="entry name" value="UDP-N-ACETYLENOLPYRUVOYLGLUCOSAMINE REDUCTASE"/>
    <property type="match status" value="1"/>
</dbReference>
<dbReference type="InterPro" id="IPR016169">
    <property type="entry name" value="FAD-bd_PCMH_sub2"/>
</dbReference>
<evidence type="ECO:0000256" key="12">
    <source>
        <dbReference type="ARBA" id="ARBA00023002"/>
    </source>
</evidence>
<evidence type="ECO:0000256" key="10">
    <source>
        <dbReference type="ARBA" id="ARBA00022960"/>
    </source>
</evidence>
<keyword evidence="13 16" id="KW-0131">Cell cycle</keyword>
<dbReference type="UniPathway" id="UPA00219"/>
<keyword evidence="9 16" id="KW-0521">NADP</keyword>
<accession>A0A6F8ZFB1</accession>
<dbReference type="GO" id="GO:0008360">
    <property type="term" value="P:regulation of cell shape"/>
    <property type="evidence" value="ECO:0007669"/>
    <property type="project" value="UniProtKB-KW"/>
</dbReference>
<keyword evidence="8 16" id="KW-0274">FAD</keyword>
<comment type="similarity">
    <text evidence="16">Belongs to the MurB family.</text>
</comment>
<dbReference type="HAMAP" id="MF_00037">
    <property type="entry name" value="MurB"/>
    <property type="match status" value="1"/>
</dbReference>
<dbReference type="SUPFAM" id="SSF56194">
    <property type="entry name" value="Uridine diphospho-N-Acetylenolpyruvylglucosamine reductase, MurB, C-terminal domain"/>
    <property type="match status" value="1"/>
</dbReference>
<dbReference type="Pfam" id="PF02873">
    <property type="entry name" value="MurB_C"/>
    <property type="match status" value="1"/>
</dbReference>
<evidence type="ECO:0000256" key="9">
    <source>
        <dbReference type="ARBA" id="ARBA00022857"/>
    </source>
</evidence>
<evidence type="ECO:0000256" key="5">
    <source>
        <dbReference type="ARBA" id="ARBA00022490"/>
    </source>
</evidence>
<comment type="cofactor">
    <cofactor evidence="1 16">
        <name>FAD</name>
        <dbReference type="ChEBI" id="CHEBI:57692"/>
    </cofactor>
</comment>
<evidence type="ECO:0000313" key="18">
    <source>
        <dbReference type="EMBL" id="CAB1128467.1"/>
    </source>
</evidence>
<keyword evidence="19" id="KW-1185">Reference proteome</keyword>
<keyword evidence="12 16" id="KW-0560">Oxidoreductase</keyword>
<evidence type="ECO:0000256" key="6">
    <source>
        <dbReference type="ARBA" id="ARBA00022618"/>
    </source>
</evidence>
<evidence type="ECO:0000256" key="14">
    <source>
        <dbReference type="ARBA" id="ARBA00023316"/>
    </source>
</evidence>
<keyword evidence="14 16" id="KW-0961">Cell wall biogenesis/degradation</keyword>
<dbReference type="InterPro" id="IPR016166">
    <property type="entry name" value="FAD-bd_PCMH"/>
</dbReference>
<gene>
    <name evidence="16 18" type="primary">murB</name>
    <name evidence="18" type="ORF">R50_0961</name>
</gene>
<dbReference type="EMBL" id="LR778114">
    <property type="protein sequence ID" value="CAB1128467.1"/>
    <property type="molecule type" value="Genomic_DNA"/>
</dbReference>
<evidence type="ECO:0000256" key="3">
    <source>
        <dbReference type="ARBA" id="ARBA00004496"/>
    </source>
</evidence>
<dbReference type="SUPFAM" id="SSF56176">
    <property type="entry name" value="FAD-binding/transporter-associated domain-like"/>
    <property type="match status" value="1"/>
</dbReference>
<dbReference type="InterPro" id="IPR011601">
    <property type="entry name" value="MurB_C"/>
</dbReference>